<comment type="caution">
    <text evidence="3">The sequence shown here is derived from an EMBL/GenBank/DDBJ whole genome shotgun (WGS) entry which is preliminary data.</text>
</comment>
<evidence type="ECO:0000259" key="2">
    <source>
        <dbReference type="Pfam" id="PF12172"/>
    </source>
</evidence>
<dbReference type="AlphaFoldDB" id="A0A292ZDK2"/>
<dbReference type="PANTHER" id="PTHR34075:SF5">
    <property type="entry name" value="BLR3430 PROTEIN"/>
    <property type="match status" value="1"/>
</dbReference>
<dbReference type="Gene3D" id="6.10.30.10">
    <property type="match status" value="1"/>
</dbReference>
<protein>
    <recommendedName>
        <fullName evidence="5">DNA-binding protein</fullName>
    </recommendedName>
</protein>
<dbReference type="InterPro" id="IPR002878">
    <property type="entry name" value="ChsH2_C"/>
</dbReference>
<dbReference type="InterPro" id="IPR012340">
    <property type="entry name" value="NA-bd_OB-fold"/>
</dbReference>
<gene>
    <name evidence="3" type="ORF">SFOMI_2096</name>
</gene>
<dbReference type="Pfam" id="PF01796">
    <property type="entry name" value="OB_ChsH2_C"/>
    <property type="match status" value="1"/>
</dbReference>
<dbReference type="InterPro" id="IPR052513">
    <property type="entry name" value="Thioester_dehydratase-like"/>
</dbReference>
<feature type="domain" description="ChsH2 rubredoxin-like zinc ribbon" evidence="2">
    <location>
        <begin position="25"/>
        <end position="60"/>
    </location>
</feature>
<reference evidence="3 4" key="2">
    <citation type="journal article" date="2013" name="Environ. Sci. Technol.">
        <title>The 4-tert-butylphenol-utilizing bacterium Sphingobium fuliginis OMI can degrade bisphenols via phenolic ring hydroxylation and meta-cleavage pathway.</title>
        <authorList>
            <person name="Ogata Y."/>
            <person name="Goda S."/>
            <person name="Toyama T."/>
            <person name="Sei K."/>
            <person name="Ike M."/>
        </authorList>
    </citation>
    <scope>NUCLEOTIDE SEQUENCE [LARGE SCALE GENOMIC DNA]</scope>
    <source>
        <strain evidence="3 4">OMI</strain>
    </source>
</reference>
<organism evidence="3 4">
    <name type="scientific">Sphingobium fuliginis (strain ATCC 27551)</name>
    <dbReference type="NCBI Taxonomy" id="336203"/>
    <lineage>
        <taxon>Bacteria</taxon>
        <taxon>Pseudomonadati</taxon>
        <taxon>Pseudomonadota</taxon>
        <taxon>Alphaproteobacteria</taxon>
        <taxon>Sphingomonadales</taxon>
        <taxon>Sphingomonadaceae</taxon>
        <taxon>Sphingobium</taxon>
    </lineage>
</organism>
<dbReference type="PANTHER" id="PTHR34075">
    <property type="entry name" value="BLR3430 PROTEIN"/>
    <property type="match status" value="1"/>
</dbReference>
<dbReference type="RefSeq" id="WP_099185803.1">
    <property type="nucleotide sequence ID" value="NZ_BEWI01000031.1"/>
</dbReference>
<evidence type="ECO:0000313" key="4">
    <source>
        <dbReference type="Proteomes" id="UP000221538"/>
    </source>
</evidence>
<sequence>MKPMPQAACPQRPLPLPDPLSEPFWAAARRHELHMQKCDACGRMAYPPEVACRNCGGAGLGFTPLSGRATLHSWTVLHDPPSPGFRDRLPVILAVVELEEQARLLMSGNLVDIAADALRIGLPLEARFEDVTEDCTLVQFGPAR</sequence>
<evidence type="ECO:0008006" key="5">
    <source>
        <dbReference type="Google" id="ProtNLM"/>
    </source>
</evidence>
<dbReference type="InterPro" id="IPR022002">
    <property type="entry name" value="ChsH2_Znr"/>
</dbReference>
<reference evidence="3 4" key="1">
    <citation type="journal article" date="2013" name="Biodegradation">
        <title>Occurrence of 4-tert-butylphenol (4-t-BP) biodegradation in an aquatic sample caused by the presence of Spirodela polyrrhiza and isolation of a 4-t-BP-utilizing bacterium.</title>
        <authorList>
            <person name="Ogata Y."/>
            <person name="Toyama T."/>
            <person name="Yu N."/>
            <person name="Wang X."/>
            <person name="Sei K."/>
            <person name="Ike M."/>
        </authorList>
    </citation>
    <scope>NUCLEOTIDE SEQUENCE [LARGE SCALE GENOMIC DNA]</scope>
    <source>
        <strain evidence="3 4">OMI</strain>
    </source>
</reference>
<name>A0A292ZDK2_SPHSA</name>
<dbReference type="EMBL" id="BEWI01000031">
    <property type="protein sequence ID" value="GAY21547.1"/>
    <property type="molecule type" value="Genomic_DNA"/>
</dbReference>
<dbReference type="Proteomes" id="UP000221538">
    <property type="component" value="Unassembled WGS sequence"/>
</dbReference>
<accession>A0A292ZDK2</accession>
<proteinExistence type="predicted"/>
<feature type="domain" description="ChsH2 C-terminal OB-fold" evidence="1">
    <location>
        <begin position="64"/>
        <end position="129"/>
    </location>
</feature>
<evidence type="ECO:0000259" key="1">
    <source>
        <dbReference type="Pfam" id="PF01796"/>
    </source>
</evidence>
<evidence type="ECO:0000313" key="3">
    <source>
        <dbReference type="EMBL" id="GAY21547.1"/>
    </source>
</evidence>
<dbReference type="Pfam" id="PF12172">
    <property type="entry name" value="zf-ChsH2"/>
    <property type="match status" value="1"/>
</dbReference>
<dbReference type="SUPFAM" id="SSF50249">
    <property type="entry name" value="Nucleic acid-binding proteins"/>
    <property type="match status" value="1"/>
</dbReference>